<dbReference type="Proteomes" id="UP000777265">
    <property type="component" value="Unassembled WGS sequence"/>
</dbReference>
<dbReference type="Pfam" id="PF14574">
    <property type="entry name" value="RACo_C_ter"/>
    <property type="match status" value="1"/>
</dbReference>
<dbReference type="InterPro" id="IPR040506">
    <property type="entry name" value="RACo_linker"/>
</dbReference>
<comment type="caution">
    <text evidence="2">The sequence shown here is derived from an EMBL/GenBank/DDBJ whole genome shotgun (WGS) entry which is preliminary data.</text>
</comment>
<reference evidence="2" key="2">
    <citation type="submission" date="2020-01" db="EMBL/GenBank/DDBJ databases">
        <authorList>
            <person name="Campanaro S."/>
        </authorList>
    </citation>
    <scope>NUCLEOTIDE SEQUENCE</scope>
    <source>
        <strain evidence="2">AS06rmzACSIP_7</strain>
    </source>
</reference>
<dbReference type="EMBL" id="JAAYEE010000004">
    <property type="protein sequence ID" value="NLW33873.1"/>
    <property type="molecule type" value="Genomic_DNA"/>
</dbReference>
<dbReference type="AlphaFoldDB" id="A0A971RZ36"/>
<dbReference type="InterPro" id="IPR012675">
    <property type="entry name" value="Beta-grasp_dom_sf"/>
</dbReference>
<feature type="domain" description="2Fe-2S ferredoxin-type" evidence="1">
    <location>
        <begin position="4"/>
        <end position="93"/>
    </location>
</feature>
<dbReference type="Pfam" id="PF17650">
    <property type="entry name" value="RACo_linker"/>
    <property type="match status" value="1"/>
</dbReference>
<protein>
    <submittedName>
        <fullName evidence="2">DUF4445 domain-containing protein</fullName>
    </submittedName>
</protein>
<dbReference type="Gene3D" id="3.10.20.30">
    <property type="match status" value="1"/>
</dbReference>
<evidence type="ECO:0000259" key="1">
    <source>
        <dbReference type="PROSITE" id="PS51085"/>
    </source>
</evidence>
<accession>A0A971RZ36</accession>
<dbReference type="Gene3D" id="3.30.420.480">
    <property type="entry name" value="Domain of unknown function (DUF4445)"/>
    <property type="match status" value="1"/>
</dbReference>
<dbReference type="PROSITE" id="PS51085">
    <property type="entry name" value="2FE2S_FER_2"/>
    <property type="match status" value="1"/>
</dbReference>
<dbReference type="InterPro" id="IPR052911">
    <property type="entry name" value="Corrinoid_activation_enz"/>
</dbReference>
<proteinExistence type="predicted"/>
<dbReference type="InterPro" id="IPR041414">
    <property type="entry name" value="Raco-like_middle"/>
</dbReference>
<sequence length="659" mass="71481">MAGHKVKFLPSDRVFVVDEAETLLEAAMKLGVHINASCGGNSACGKCRIKIVEGDAESPRHPTISEVDYDNGYRLACTSRPRSDLVVEIPLESQVDKASLKRKPHRPHILAASDIGELVKGWTAEPAVFKVYLELPPPSIEDNIADVERIKRALRIDHTIDDVSVAFGVLKKMSSLLRDEDWKVTVTLIHFRGGYRLVSIEPGKRHRENYSAVIDIGTTTLCGQLLDLANCSVAKVTEKTANGRDVCTLAESSDYNSQISYGEDVISRIMYARKKGGLKRLQDAVIATVNSVIRELLDIAHVDDGSLSHLVLAGNTTMTHLALGLDPRHIMLAPYTPTVTFVEPVRAAALGIHVGDHVYAYVFPCVASYVGGDIVAGVLGSGIFQREKITLFMDIGTNGEIVLGNKDWLVCASCSAGPAFEGGGIGSGMRADRGAIEQVRINPATYEPMVLTVGRVKPLGICGSGLIDIVAEMLLAGLIDQNGKLRRDAPTKRIRKGDNGCEYVISYGAETQTGRDIVISEVDLDNLIRTKAAVYAGCRVLLDQVGLTFDDVERVVIAGGFGHYIDLERARTIGLLPELPLSRFLFVGNGSLLGARLLSFSEGLMTEAERIARMMTNIELSNSPKFMDEFVAASFLPHTDSRAFPGVLRELKKGRGEGV</sequence>
<dbReference type="CDD" id="cd00207">
    <property type="entry name" value="fer2"/>
    <property type="match status" value="1"/>
</dbReference>
<dbReference type="SUPFAM" id="SSF54292">
    <property type="entry name" value="2Fe-2S ferredoxin-like"/>
    <property type="match status" value="1"/>
</dbReference>
<evidence type="ECO:0000313" key="3">
    <source>
        <dbReference type="Proteomes" id="UP000777265"/>
    </source>
</evidence>
<dbReference type="Pfam" id="PF17651">
    <property type="entry name" value="Raco_middle"/>
    <property type="match status" value="1"/>
</dbReference>
<dbReference type="GO" id="GO:0051536">
    <property type="term" value="F:iron-sulfur cluster binding"/>
    <property type="evidence" value="ECO:0007669"/>
    <property type="project" value="InterPro"/>
</dbReference>
<gene>
    <name evidence="2" type="ORF">GXY80_00120</name>
</gene>
<evidence type="ECO:0000313" key="2">
    <source>
        <dbReference type="EMBL" id="NLW33873.1"/>
    </source>
</evidence>
<dbReference type="Pfam" id="PF00111">
    <property type="entry name" value="Fer2"/>
    <property type="match status" value="1"/>
</dbReference>
<dbReference type="PANTHER" id="PTHR42895">
    <property type="entry name" value="IRON-SULFUR CLUSTER-BINDING PROTEIN-RELATED"/>
    <property type="match status" value="1"/>
</dbReference>
<dbReference type="Gene3D" id="3.10.20.880">
    <property type="match status" value="1"/>
</dbReference>
<dbReference type="InterPro" id="IPR001041">
    <property type="entry name" value="2Fe-2S_ferredoxin-type"/>
</dbReference>
<dbReference type="InterPro" id="IPR042259">
    <property type="entry name" value="Raco-like_middle_sf"/>
</dbReference>
<dbReference type="InterPro" id="IPR027980">
    <property type="entry name" value="RACo_C"/>
</dbReference>
<dbReference type="PANTHER" id="PTHR42895:SF2">
    <property type="entry name" value="IRON-SULFUR CLUSTER PROTEIN"/>
    <property type="match status" value="1"/>
</dbReference>
<reference evidence="2" key="1">
    <citation type="journal article" date="2020" name="Biotechnol. Biofuels">
        <title>New insights from the biogas microbiome by comprehensive genome-resolved metagenomics of nearly 1600 species originating from multiple anaerobic digesters.</title>
        <authorList>
            <person name="Campanaro S."/>
            <person name="Treu L."/>
            <person name="Rodriguez-R L.M."/>
            <person name="Kovalovszki A."/>
            <person name="Ziels R.M."/>
            <person name="Maus I."/>
            <person name="Zhu X."/>
            <person name="Kougias P.G."/>
            <person name="Basile A."/>
            <person name="Luo G."/>
            <person name="Schluter A."/>
            <person name="Konstantinidis K.T."/>
            <person name="Angelidaki I."/>
        </authorList>
    </citation>
    <scope>NUCLEOTIDE SEQUENCE</scope>
    <source>
        <strain evidence="2">AS06rmzACSIP_7</strain>
    </source>
</reference>
<dbReference type="InterPro" id="IPR036010">
    <property type="entry name" value="2Fe-2S_ferredoxin-like_sf"/>
</dbReference>
<organism evidence="2 3">
    <name type="scientific">Syntrophorhabdus aromaticivorans</name>
    <dbReference type="NCBI Taxonomy" id="328301"/>
    <lineage>
        <taxon>Bacteria</taxon>
        <taxon>Pseudomonadati</taxon>
        <taxon>Thermodesulfobacteriota</taxon>
        <taxon>Syntrophorhabdia</taxon>
        <taxon>Syntrophorhabdales</taxon>
        <taxon>Syntrophorhabdaceae</taxon>
        <taxon>Syntrophorhabdus</taxon>
    </lineage>
</organism>
<name>A0A971RZ36_9BACT</name>